<comment type="pathway">
    <text evidence="1 9">Cofactor biosynthesis; (R)-pantothenate biosynthesis; (R)-pantoate from 3-methyl-2-oxobutanoate: step 2/2.</text>
</comment>
<keyword evidence="13" id="KW-1185">Reference proteome</keyword>
<keyword evidence="5 9" id="KW-0521">NADP</keyword>
<comment type="similarity">
    <text evidence="2 9">Belongs to the ketopantoate reductase family.</text>
</comment>
<evidence type="ECO:0000256" key="7">
    <source>
        <dbReference type="ARBA" id="ARBA00032024"/>
    </source>
</evidence>
<dbReference type="Gene3D" id="1.10.1040.10">
    <property type="entry name" value="N-(1-d-carboxylethyl)-l-norvaline Dehydrogenase, domain 2"/>
    <property type="match status" value="1"/>
</dbReference>
<dbReference type="RefSeq" id="WP_229963045.1">
    <property type="nucleotide sequence ID" value="NZ_JAJJWI010000045.1"/>
</dbReference>
<dbReference type="InterPro" id="IPR013328">
    <property type="entry name" value="6PGD_dom2"/>
</dbReference>
<feature type="domain" description="Ketopantoate reductase N-terminal" evidence="10">
    <location>
        <begin position="7"/>
        <end position="159"/>
    </location>
</feature>
<comment type="function">
    <text evidence="9">Catalyzes the NADPH-dependent reduction of ketopantoate into pantoic acid.</text>
</comment>
<dbReference type="EC" id="1.1.1.169" evidence="3 9"/>
<evidence type="ECO:0000256" key="3">
    <source>
        <dbReference type="ARBA" id="ARBA00013014"/>
    </source>
</evidence>
<gene>
    <name evidence="12" type="ORF">ACFSKU_14550</name>
</gene>
<reference evidence="13" key="1">
    <citation type="journal article" date="2019" name="Int. J. Syst. Evol. Microbiol.">
        <title>The Global Catalogue of Microorganisms (GCM) 10K type strain sequencing project: providing services to taxonomists for standard genome sequencing and annotation.</title>
        <authorList>
            <consortium name="The Broad Institute Genomics Platform"/>
            <consortium name="The Broad Institute Genome Sequencing Center for Infectious Disease"/>
            <person name="Wu L."/>
            <person name="Ma J."/>
        </authorList>
    </citation>
    <scope>NUCLEOTIDE SEQUENCE [LARGE SCALE GENOMIC DNA]</scope>
    <source>
        <strain evidence="13">JCM 16545</strain>
    </source>
</reference>
<dbReference type="InterPro" id="IPR051402">
    <property type="entry name" value="KPR-Related"/>
</dbReference>
<proteinExistence type="inferred from homology"/>
<dbReference type="Pfam" id="PF02558">
    <property type="entry name" value="ApbA"/>
    <property type="match status" value="1"/>
</dbReference>
<dbReference type="SUPFAM" id="SSF51735">
    <property type="entry name" value="NAD(P)-binding Rossmann-fold domains"/>
    <property type="match status" value="1"/>
</dbReference>
<sequence>MNSKLRIAVVGIGGVGGYYGGKLAQRYADSEDTEIIFIARGKHKEEIQTNGLTINVGSSKFTVKPDLVTDDVAGLGKLDIIVFCVKSYSLDKIAEDFRPSIDESTFLLPLQNGIESIEYLDKLYPAAKLLWGCVYIISSVGAPGVIEVKGEYNRLVWGNPELPVKELDRIHKLFTDAGIISELYSDIVVKVWNKFSFISPVATLTSAIGKTMGEIYENAELKENLRILMRELLAVAHAKGVEIEASIIDTNMKILGKLPKDATSSMQRDFMNNNQTELETLIGYIVREAQKSKVETPLFSKLYGQLKSK</sequence>
<keyword evidence="9" id="KW-0566">Pantothenate biosynthesis</keyword>
<comment type="catalytic activity">
    <reaction evidence="8 9">
        <text>(R)-pantoate + NADP(+) = 2-dehydropantoate + NADPH + H(+)</text>
        <dbReference type="Rhea" id="RHEA:16233"/>
        <dbReference type="ChEBI" id="CHEBI:11561"/>
        <dbReference type="ChEBI" id="CHEBI:15378"/>
        <dbReference type="ChEBI" id="CHEBI:15980"/>
        <dbReference type="ChEBI" id="CHEBI:57783"/>
        <dbReference type="ChEBI" id="CHEBI:58349"/>
        <dbReference type="EC" id="1.1.1.169"/>
    </reaction>
</comment>
<feature type="domain" description="Ketopantoate reductase C-terminal" evidence="11">
    <location>
        <begin position="187"/>
        <end position="308"/>
    </location>
</feature>
<evidence type="ECO:0000256" key="9">
    <source>
        <dbReference type="RuleBase" id="RU362068"/>
    </source>
</evidence>
<comment type="caution">
    <text evidence="12">The sequence shown here is derived from an EMBL/GenBank/DDBJ whole genome shotgun (WGS) entry which is preliminary data.</text>
</comment>
<dbReference type="InterPro" id="IPR013752">
    <property type="entry name" value="KPA_reductase"/>
</dbReference>
<dbReference type="PANTHER" id="PTHR21708">
    <property type="entry name" value="PROBABLE 2-DEHYDROPANTOATE 2-REDUCTASE"/>
    <property type="match status" value="1"/>
</dbReference>
<evidence type="ECO:0000259" key="11">
    <source>
        <dbReference type="Pfam" id="PF08546"/>
    </source>
</evidence>
<dbReference type="InterPro" id="IPR013332">
    <property type="entry name" value="KPR_N"/>
</dbReference>
<evidence type="ECO:0000313" key="12">
    <source>
        <dbReference type="EMBL" id="MFD2068112.1"/>
    </source>
</evidence>
<dbReference type="Gene3D" id="3.40.50.720">
    <property type="entry name" value="NAD(P)-binding Rossmann-like Domain"/>
    <property type="match status" value="1"/>
</dbReference>
<dbReference type="EMBL" id="JBHUHV010000042">
    <property type="protein sequence ID" value="MFD2068112.1"/>
    <property type="molecule type" value="Genomic_DNA"/>
</dbReference>
<dbReference type="InterPro" id="IPR008927">
    <property type="entry name" value="6-PGluconate_DH-like_C_sf"/>
</dbReference>
<evidence type="ECO:0000256" key="5">
    <source>
        <dbReference type="ARBA" id="ARBA00022857"/>
    </source>
</evidence>
<evidence type="ECO:0000256" key="2">
    <source>
        <dbReference type="ARBA" id="ARBA00007870"/>
    </source>
</evidence>
<evidence type="ECO:0000256" key="1">
    <source>
        <dbReference type="ARBA" id="ARBA00004994"/>
    </source>
</evidence>
<accession>A0ABW4X1S0</accession>
<evidence type="ECO:0000256" key="6">
    <source>
        <dbReference type="ARBA" id="ARBA00023002"/>
    </source>
</evidence>
<evidence type="ECO:0000313" key="13">
    <source>
        <dbReference type="Proteomes" id="UP001597369"/>
    </source>
</evidence>
<dbReference type="InterPro" id="IPR003710">
    <property type="entry name" value="ApbA"/>
</dbReference>
<dbReference type="InterPro" id="IPR036291">
    <property type="entry name" value="NAD(P)-bd_dom_sf"/>
</dbReference>
<evidence type="ECO:0000256" key="4">
    <source>
        <dbReference type="ARBA" id="ARBA00019465"/>
    </source>
</evidence>
<dbReference type="SUPFAM" id="SSF48179">
    <property type="entry name" value="6-phosphogluconate dehydrogenase C-terminal domain-like"/>
    <property type="match status" value="1"/>
</dbReference>
<evidence type="ECO:0000259" key="10">
    <source>
        <dbReference type="Pfam" id="PF02558"/>
    </source>
</evidence>
<keyword evidence="6 9" id="KW-0560">Oxidoreductase</keyword>
<organism evidence="12 13">
    <name type="scientific">Pontibacter silvestris</name>
    <dbReference type="NCBI Taxonomy" id="2305183"/>
    <lineage>
        <taxon>Bacteria</taxon>
        <taxon>Pseudomonadati</taxon>
        <taxon>Bacteroidota</taxon>
        <taxon>Cytophagia</taxon>
        <taxon>Cytophagales</taxon>
        <taxon>Hymenobacteraceae</taxon>
        <taxon>Pontibacter</taxon>
    </lineage>
</organism>
<protein>
    <recommendedName>
        <fullName evidence="4 9">2-dehydropantoate 2-reductase</fullName>
        <ecNumber evidence="3 9">1.1.1.169</ecNumber>
    </recommendedName>
    <alternativeName>
        <fullName evidence="7 9">Ketopantoate reductase</fullName>
    </alternativeName>
</protein>
<evidence type="ECO:0000256" key="8">
    <source>
        <dbReference type="ARBA" id="ARBA00048793"/>
    </source>
</evidence>
<dbReference type="Pfam" id="PF08546">
    <property type="entry name" value="ApbA_C"/>
    <property type="match status" value="1"/>
</dbReference>
<dbReference type="Proteomes" id="UP001597369">
    <property type="component" value="Unassembled WGS sequence"/>
</dbReference>
<dbReference type="NCBIfam" id="TIGR00745">
    <property type="entry name" value="apbA_panE"/>
    <property type="match status" value="1"/>
</dbReference>
<name>A0ABW4X1S0_9BACT</name>
<dbReference type="PANTHER" id="PTHR21708:SF26">
    <property type="entry name" value="2-DEHYDROPANTOATE 2-REDUCTASE"/>
    <property type="match status" value="1"/>
</dbReference>